<dbReference type="InterPro" id="IPR015940">
    <property type="entry name" value="UBA"/>
</dbReference>
<name>A0A6A5ZN91_9PLEO</name>
<feature type="compositionally biased region" description="Polar residues" evidence="1">
    <location>
        <begin position="230"/>
        <end position="239"/>
    </location>
</feature>
<feature type="compositionally biased region" description="Polar residues" evidence="1">
    <location>
        <begin position="702"/>
        <end position="711"/>
    </location>
</feature>
<evidence type="ECO:0000313" key="4">
    <source>
        <dbReference type="Proteomes" id="UP000799770"/>
    </source>
</evidence>
<dbReference type="CDD" id="cd14308">
    <property type="entry name" value="UBA_Mud1_like"/>
    <property type="match status" value="1"/>
</dbReference>
<organism evidence="3 4">
    <name type="scientific">Lophiotrema nucula</name>
    <dbReference type="NCBI Taxonomy" id="690887"/>
    <lineage>
        <taxon>Eukaryota</taxon>
        <taxon>Fungi</taxon>
        <taxon>Dikarya</taxon>
        <taxon>Ascomycota</taxon>
        <taxon>Pezizomycotina</taxon>
        <taxon>Dothideomycetes</taxon>
        <taxon>Pleosporomycetidae</taxon>
        <taxon>Pleosporales</taxon>
        <taxon>Lophiotremataceae</taxon>
        <taxon>Lophiotrema</taxon>
    </lineage>
</organism>
<gene>
    <name evidence="3" type="ORF">BDV96DRAFT_564884</name>
</gene>
<proteinExistence type="predicted"/>
<feature type="region of interest" description="Disordered" evidence="1">
    <location>
        <begin position="1"/>
        <end position="124"/>
    </location>
</feature>
<dbReference type="SMART" id="SM00165">
    <property type="entry name" value="UBA"/>
    <property type="match status" value="1"/>
</dbReference>
<protein>
    <recommendedName>
        <fullName evidence="2">UBA domain-containing protein</fullName>
    </recommendedName>
</protein>
<dbReference type="AlphaFoldDB" id="A0A6A5ZN91"/>
<feature type="compositionally biased region" description="Acidic residues" evidence="1">
    <location>
        <begin position="7"/>
        <end position="19"/>
    </location>
</feature>
<feature type="compositionally biased region" description="Basic and acidic residues" evidence="1">
    <location>
        <begin position="533"/>
        <end position="544"/>
    </location>
</feature>
<feature type="region of interest" description="Disordered" evidence="1">
    <location>
        <begin position="216"/>
        <end position="297"/>
    </location>
</feature>
<dbReference type="OrthoDB" id="5404794at2759"/>
<feature type="region of interest" description="Disordered" evidence="1">
    <location>
        <begin position="474"/>
        <end position="741"/>
    </location>
</feature>
<feature type="compositionally biased region" description="Basic residues" evidence="1">
    <location>
        <begin position="633"/>
        <end position="643"/>
    </location>
</feature>
<dbReference type="InterPro" id="IPR009060">
    <property type="entry name" value="UBA-like_sf"/>
</dbReference>
<sequence length="763" mass="83951">MSRVIQDSDDDLEDEDLEEPFAQAPPKDASMNVNEPSQIPPTEQPGTGSTDSLKRAIETAHRAHFHSGSQPSAPTGLPLQNDLDSPNSLTQRDSKRRKTSTDIAPMKSPVAMSQRKKPLKTYGRSKSVFSSPFLEQVQETEEPRLEQNEAVTENAWNLQGTMRQYYEQHEPMAMFLDPSSTVVDGTMTQQRLMEEVMPPPFLGFQADEAVGLMPQEPAKSSIPWSDFLKSPNTDEQASGGNSGPDDQTHTAGSLAPTPKLSQRSRRGSSVRLKGSPLRNAIVPQDSSEPPLVEDSLGPENLTTVSIEQGLPATIDSTPSASGTRSLGCKKERRKSTIPSQKGNNIEFEGRASNEAPPENRKRQSSPVHTSDDFLETIGLPKEQYKPRPSRSRSLRVLDETPVDYSIAPEKAARRKLKRSKTIAEPQGAAVAPTPQKVRQICDMGFTPSTTQRALKRNHGDVSQTVNWLVNNLSPDMEDELAPPRSSRIKEQQQKKNSTKKSLPSQVADEPHTEILSANNPEQTIPVGANSDTNRVDTETAKEAVIDLVSPSKPMQSQETTKHPKVIIPTPQSKGKTKQPDPEEPLKVTASQKLDLLDGTQSRKPKRRKTTFDNPEPTFEELRSEIPDPEPPKEKKRGRGRPRKAQGPTKSSETITEEAGDDVSSRNPAQEKQEADVLQEKDVNMPAKALSTSKDGDIEDIQETLSASTPPRKTTPAPKEVSKTPQKQLKAGTPHSPLSKGKVTYRVGLSKRARIAPLLRVMKK</sequence>
<keyword evidence="4" id="KW-1185">Reference proteome</keyword>
<reference evidence="3" key="1">
    <citation type="journal article" date="2020" name="Stud. Mycol.">
        <title>101 Dothideomycetes genomes: a test case for predicting lifestyles and emergence of pathogens.</title>
        <authorList>
            <person name="Haridas S."/>
            <person name="Albert R."/>
            <person name="Binder M."/>
            <person name="Bloem J."/>
            <person name="Labutti K."/>
            <person name="Salamov A."/>
            <person name="Andreopoulos B."/>
            <person name="Baker S."/>
            <person name="Barry K."/>
            <person name="Bills G."/>
            <person name="Bluhm B."/>
            <person name="Cannon C."/>
            <person name="Castanera R."/>
            <person name="Culley D."/>
            <person name="Daum C."/>
            <person name="Ezra D."/>
            <person name="Gonzalez J."/>
            <person name="Henrissat B."/>
            <person name="Kuo A."/>
            <person name="Liang C."/>
            <person name="Lipzen A."/>
            <person name="Lutzoni F."/>
            <person name="Magnuson J."/>
            <person name="Mondo S."/>
            <person name="Nolan M."/>
            <person name="Ohm R."/>
            <person name="Pangilinan J."/>
            <person name="Park H.-J."/>
            <person name="Ramirez L."/>
            <person name="Alfaro M."/>
            <person name="Sun H."/>
            <person name="Tritt A."/>
            <person name="Yoshinaga Y."/>
            <person name="Zwiers L.-H."/>
            <person name="Turgeon B."/>
            <person name="Goodwin S."/>
            <person name="Spatafora J."/>
            <person name="Crous P."/>
            <person name="Grigoriev I."/>
        </authorList>
    </citation>
    <scope>NUCLEOTIDE SEQUENCE</scope>
    <source>
        <strain evidence="3">CBS 627.86</strain>
    </source>
</reference>
<feature type="compositionally biased region" description="Polar residues" evidence="1">
    <location>
        <begin position="314"/>
        <end position="324"/>
    </location>
</feature>
<feature type="region of interest" description="Disordered" evidence="1">
    <location>
        <begin position="408"/>
        <end position="434"/>
    </location>
</feature>
<feature type="compositionally biased region" description="Basic and acidic residues" evidence="1">
    <location>
        <begin position="52"/>
        <end position="61"/>
    </location>
</feature>
<dbReference type="PROSITE" id="PS50030">
    <property type="entry name" value="UBA"/>
    <property type="match status" value="1"/>
</dbReference>
<dbReference type="EMBL" id="ML977313">
    <property type="protein sequence ID" value="KAF2120464.1"/>
    <property type="molecule type" value="Genomic_DNA"/>
</dbReference>
<evidence type="ECO:0000256" key="1">
    <source>
        <dbReference type="SAM" id="MobiDB-lite"/>
    </source>
</evidence>
<accession>A0A6A5ZN91</accession>
<feature type="compositionally biased region" description="Basic and acidic residues" evidence="1">
    <location>
        <begin position="668"/>
        <end position="682"/>
    </location>
</feature>
<feature type="compositionally biased region" description="Polar residues" evidence="1">
    <location>
        <begin position="82"/>
        <end position="91"/>
    </location>
</feature>
<dbReference type="Proteomes" id="UP000799770">
    <property type="component" value="Unassembled WGS sequence"/>
</dbReference>
<dbReference type="SUPFAM" id="SSF46934">
    <property type="entry name" value="UBA-like"/>
    <property type="match status" value="1"/>
</dbReference>
<evidence type="ECO:0000259" key="2">
    <source>
        <dbReference type="PROSITE" id="PS50030"/>
    </source>
</evidence>
<feature type="region of interest" description="Disordered" evidence="1">
    <location>
        <begin position="309"/>
        <end position="396"/>
    </location>
</feature>
<feature type="compositionally biased region" description="Basic and acidic residues" evidence="1">
    <location>
        <begin position="347"/>
        <end position="361"/>
    </location>
</feature>
<feature type="domain" description="UBA" evidence="2">
    <location>
        <begin position="431"/>
        <end position="471"/>
    </location>
</feature>
<evidence type="ECO:0000313" key="3">
    <source>
        <dbReference type="EMBL" id="KAF2120464.1"/>
    </source>
</evidence>
<dbReference type="Gene3D" id="1.10.8.10">
    <property type="entry name" value="DNA helicase RuvA subunit, C-terminal domain"/>
    <property type="match status" value="1"/>
</dbReference>
<feature type="compositionally biased region" description="Basic and acidic residues" evidence="1">
    <location>
        <begin position="619"/>
        <end position="632"/>
    </location>
</feature>